<name>A0A8T2P4I8_9TELE</name>
<organism evidence="1 2">
    <name type="scientific">Albula glossodonta</name>
    <name type="common">roundjaw bonefish</name>
    <dbReference type="NCBI Taxonomy" id="121402"/>
    <lineage>
        <taxon>Eukaryota</taxon>
        <taxon>Metazoa</taxon>
        <taxon>Chordata</taxon>
        <taxon>Craniata</taxon>
        <taxon>Vertebrata</taxon>
        <taxon>Euteleostomi</taxon>
        <taxon>Actinopterygii</taxon>
        <taxon>Neopterygii</taxon>
        <taxon>Teleostei</taxon>
        <taxon>Albuliformes</taxon>
        <taxon>Albulidae</taxon>
        <taxon>Albula</taxon>
    </lineage>
</organism>
<comment type="caution">
    <text evidence="1">The sequence shown here is derived from an EMBL/GenBank/DDBJ whole genome shotgun (WGS) entry which is preliminary data.</text>
</comment>
<dbReference type="Proteomes" id="UP000824540">
    <property type="component" value="Unassembled WGS sequence"/>
</dbReference>
<dbReference type="EMBL" id="JAFBMS010000013">
    <property type="protein sequence ID" value="KAG9347434.1"/>
    <property type="molecule type" value="Genomic_DNA"/>
</dbReference>
<reference evidence="1" key="1">
    <citation type="thesis" date="2021" institute="BYU ScholarsArchive" country="Provo, UT, USA">
        <title>Applications of and Algorithms for Genome Assembly and Genomic Analyses with an Emphasis on Marine Teleosts.</title>
        <authorList>
            <person name="Pickett B.D."/>
        </authorList>
    </citation>
    <scope>NUCLEOTIDE SEQUENCE</scope>
    <source>
        <strain evidence="1">HI-2016</strain>
    </source>
</reference>
<accession>A0A8T2P4I8</accession>
<dbReference type="AlphaFoldDB" id="A0A8T2P4I8"/>
<proteinExistence type="predicted"/>
<gene>
    <name evidence="1" type="ORF">JZ751_005001</name>
</gene>
<evidence type="ECO:0000313" key="2">
    <source>
        <dbReference type="Proteomes" id="UP000824540"/>
    </source>
</evidence>
<keyword evidence="2" id="KW-1185">Reference proteome</keyword>
<evidence type="ECO:0000313" key="1">
    <source>
        <dbReference type="EMBL" id="KAG9347434.1"/>
    </source>
</evidence>
<protein>
    <submittedName>
        <fullName evidence="1">Uncharacterized protein</fullName>
    </submittedName>
</protein>
<sequence>MVLCDTVKFRALELRSEKTKLPSYLFGILNGTRLSSRWRNAQKDAGHSRDRYSAAIVVEAPCEAVASRASRREYGGKAHLNRIR</sequence>